<name>A0AB34KA63_PRYPA</name>
<evidence type="ECO:0000313" key="8">
    <source>
        <dbReference type="EMBL" id="KAL1530217.1"/>
    </source>
</evidence>
<dbReference type="PANTHER" id="PTHR30520">
    <property type="entry name" value="FORMATE TRANSPORTER-RELATED"/>
    <property type="match status" value="1"/>
</dbReference>
<keyword evidence="7" id="KW-0732">Signal</keyword>
<keyword evidence="4 6" id="KW-0472">Membrane</keyword>
<organism evidence="8 9">
    <name type="scientific">Prymnesium parvum</name>
    <name type="common">Toxic golden alga</name>
    <dbReference type="NCBI Taxonomy" id="97485"/>
    <lineage>
        <taxon>Eukaryota</taxon>
        <taxon>Haptista</taxon>
        <taxon>Haptophyta</taxon>
        <taxon>Prymnesiophyceae</taxon>
        <taxon>Prymnesiales</taxon>
        <taxon>Prymnesiaceae</taxon>
        <taxon>Prymnesium</taxon>
    </lineage>
</organism>
<proteinExistence type="inferred from homology"/>
<feature type="transmembrane region" description="Helical" evidence="6">
    <location>
        <begin position="196"/>
        <end position="217"/>
    </location>
</feature>
<evidence type="ECO:0000256" key="7">
    <source>
        <dbReference type="SAM" id="SignalP"/>
    </source>
</evidence>
<reference evidence="8 9" key="1">
    <citation type="journal article" date="2024" name="Science">
        <title>Giant polyketide synthase enzymes in the biosynthesis of giant marine polyether toxins.</title>
        <authorList>
            <person name="Fallon T.R."/>
            <person name="Shende V.V."/>
            <person name="Wierzbicki I.H."/>
            <person name="Pendleton A.L."/>
            <person name="Watervoot N.F."/>
            <person name="Auber R.P."/>
            <person name="Gonzalez D.J."/>
            <person name="Wisecaver J.H."/>
            <person name="Moore B.S."/>
        </authorList>
    </citation>
    <scope>NUCLEOTIDE SEQUENCE [LARGE SCALE GENOMIC DNA]</scope>
    <source>
        <strain evidence="8 9">12B1</strain>
    </source>
</reference>
<gene>
    <name evidence="8" type="ORF">AB1Y20_001132</name>
</gene>
<keyword evidence="9" id="KW-1185">Reference proteome</keyword>
<dbReference type="EMBL" id="JBGBPQ010000001">
    <property type="protein sequence ID" value="KAL1530217.1"/>
    <property type="molecule type" value="Genomic_DNA"/>
</dbReference>
<accession>A0AB34KA63</accession>
<dbReference type="AlphaFoldDB" id="A0AB34KA63"/>
<evidence type="ECO:0000256" key="5">
    <source>
        <dbReference type="ARBA" id="ARBA00049660"/>
    </source>
</evidence>
<dbReference type="InterPro" id="IPR023271">
    <property type="entry name" value="Aquaporin-like"/>
</dbReference>
<comment type="caution">
    <text evidence="8">The sequence shown here is derived from an EMBL/GenBank/DDBJ whole genome shotgun (WGS) entry which is preliminary data.</text>
</comment>
<dbReference type="GO" id="GO:0015499">
    <property type="term" value="F:formate transmembrane transporter activity"/>
    <property type="evidence" value="ECO:0007669"/>
    <property type="project" value="TreeGrafter"/>
</dbReference>
<feature type="transmembrane region" description="Helical" evidence="6">
    <location>
        <begin position="72"/>
        <end position="95"/>
    </location>
</feature>
<dbReference type="InterPro" id="IPR000292">
    <property type="entry name" value="For/NO2_transpt"/>
</dbReference>
<feature type="signal peptide" evidence="7">
    <location>
        <begin position="1"/>
        <end position="18"/>
    </location>
</feature>
<keyword evidence="3 6" id="KW-1133">Transmembrane helix</keyword>
<feature type="transmembrane region" description="Helical" evidence="6">
    <location>
        <begin position="144"/>
        <end position="166"/>
    </location>
</feature>
<feature type="transmembrane region" description="Helical" evidence="6">
    <location>
        <begin position="102"/>
        <end position="124"/>
    </location>
</feature>
<dbReference type="PANTHER" id="PTHR30520:SF6">
    <property type="entry name" value="FORMATE_NITRATE FAMILY TRANSPORTER (EUROFUNG)"/>
    <property type="match status" value="1"/>
</dbReference>
<evidence type="ECO:0000256" key="3">
    <source>
        <dbReference type="ARBA" id="ARBA00022989"/>
    </source>
</evidence>
<dbReference type="Proteomes" id="UP001515480">
    <property type="component" value="Unassembled WGS sequence"/>
</dbReference>
<evidence type="ECO:0000313" key="9">
    <source>
        <dbReference type="Proteomes" id="UP001515480"/>
    </source>
</evidence>
<feature type="transmembrane region" description="Helical" evidence="6">
    <location>
        <begin position="223"/>
        <end position="247"/>
    </location>
</feature>
<evidence type="ECO:0000256" key="4">
    <source>
        <dbReference type="ARBA" id="ARBA00023136"/>
    </source>
</evidence>
<comment type="similarity">
    <text evidence="5">Belongs to the FNT transporter (TC 1.A.16) family.</text>
</comment>
<sequence length="296" mass="30583">MACRQLLLLLAATHAASALRPGSATPKPSVMRLRGGSAVTPTKLPADTYQALVEKGTSNAQAPLLKALHQSFMGGMFVAIGGVFSLVVAGALPGIGPDLQRFVIGLIFPIGLIFILMAAGQLMTGNFAICTAAWYEGRITTLELLRAFAVAGLGNTLGCTTMSLLVKEAGLLKGGMADLIKATAVKKCSSALLPTFIKAVLCNWLVSLAIFLATASADMPGKILGIWSCIPMFVCIGLEHSVANIFFLPLGKLAGAELSFFKILTSNILIVTLGNLIGGGGILAGGMSFQFGALGK</sequence>
<evidence type="ECO:0008006" key="10">
    <source>
        <dbReference type="Google" id="ProtNLM"/>
    </source>
</evidence>
<feature type="transmembrane region" description="Helical" evidence="6">
    <location>
        <begin position="268"/>
        <end position="291"/>
    </location>
</feature>
<dbReference type="Pfam" id="PF01226">
    <property type="entry name" value="Form_Nir_trans"/>
    <property type="match status" value="1"/>
</dbReference>
<feature type="chain" id="PRO_5044220134" description="Formate nitrite transporter" evidence="7">
    <location>
        <begin position="19"/>
        <end position="296"/>
    </location>
</feature>
<comment type="subcellular location">
    <subcellularLocation>
        <location evidence="1">Membrane</location>
        <topology evidence="1">Multi-pass membrane protein</topology>
    </subcellularLocation>
</comment>
<evidence type="ECO:0000256" key="2">
    <source>
        <dbReference type="ARBA" id="ARBA00022692"/>
    </source>
</evidence>
<dbReference type="Gene3D" id="1.20.1080.10">
    <property type="entry name" value="Glycerol uptake facilitator protein"/>
    <property type="match status" value="1"/>
</dbReference>
<evidence type="ECO:0000256" key="1">
    <source>
        <dbReference type="ARBA" id="ARBA00004141"/>
    </source>
</evidence>
<keyword evidence="2 6" id="KW-0812">Transmembrane</keyword>
<evidence type="ECO:0000256" key="6">
    <source>
        <dbReference type="SAM" id="Phobius"/>
    </source>
</evidence>
<dbReference type="GO" id="GO:0005886">
    <property type="term" value="C:plasma membrane"/>
    <property type="evidence" value="ECO:0007669"/>
    <property type="project" value="TreeGrafter"/>
</dbReference>
<protein>
    <recommendedName>
        <fullName evidence="10">Formate nitrite transporter</fullName>
    </recommendedName>
</protein>